<evidence type="ECO:0000256" key="9">
    <source>
        <dbReference type="ARBA" id="ARBA00022840"/>
    </source>
</evidence>
<evidence type="ECO:0000256" key="3">
    <source>
        <dbReference type="ARBA" id="ARBA00012438"/>
    </source>
</evidence>
<keyword evidence="10" id="KW-0902">Two-component regulatory system</keyword>
<evidence type="ECO:0000256" key="8">
    <source>
        <dbReference type="ARBA" id="ARBA00022777"/>
    </source>
</evidence>
<keyword evidence="12" id="KW-1133">Transmembrane helix</keyword>
<dbReference type="PANTHER" id="PTHR45528">
    <property type="entry name" value="SENSOR HISTIDINE KINASE CPXA"/>
    <property type="match status" value="1"/>
</dbReference>
<evidence type="ECO:0000313" key="14">
    <source>
        <dbReference type="EMBL" id="SVA66769.1"/>
    </source>
</evidence>
<keyword evidence="5" id="KW-0597">Phosphoprotein</keyword>
<keyword evidence="8" id="KW-0418">Kinase</keyword>
<dbReference type="InterPro" id="IPR003660">
    <property type="entry name" value="HAMP_dom"/>
</dbReference>
<evidence type="ECO:0000256" key="12">
    <source>
        <dbReference type="SAM" id="Phobius"/>
    </source>
</evidence>
<dbReference type="PROSITE" id="PS50885">
    <property type="entry name" value="HAMP"/>
    <property type="match status" value="1"/>
</dbReference>
<keyword evidence="7" id="KW-0547">Nucleotide-binding</keyword>
<proteinExistence type="predicted"/>
<protein>
    <recommendedName>
        <fullName evidence="3">histidine kinase</fullName>
        <ecNumber evidence="3">2.7.13.3</ecNumber>
    </recommendedName>
</protein>
<dbReference type="GO" id="GO:0005524">
    <property type="term" value="F:ATP binding"/>
    <property type="evidence" value="ECO:0007669"/>
    <property type="project" value="UniProtKB-KW"/>
</dbReference>
<feature type="non-terminal residue" evidence="14">
    <location>
        <position position="241"/>
    </location>
</feature>
<evidence type="ECO:0000256" key="6">
    <source>
        <dbReference type="ARBA" id="ARBA00022679"/>
    </source>
</evidence>
<dbReference type="AlphaFoldDB" id="A0A381XPU1"/>
<dbReference type="Pfam" id="PF00672">
    <property type="entry name" value="HAMP"/>
    <property type="match status" value="1"/>
</dbReference>
<accession>A0A381XPU1</accession>
<evidence type="ECO:0000256" key="7">
    <source>
        <dbReference type="ARBA" id="ARBA00022741"/>
    </source>
</evidence>
<evidence type="ECO:0000259" key="13">
    <source>
        <dbReference type="PROSITE" id="PS50885"/>
    </source>
</evidence>
<evidence type="ECO:0000256" key="11">
    <source>
        <dbReference type="ARBA" id="ARBA00023136"/>
    </source>
</evidence>
<keyword evidence="9" id="KW-0067">ATP-binding</keyword>
<evidence type="ECO:0000256" key="5">
    <source>
        <dbReference type="ARBA" id="ARBA00022553"/>
    </source>
</evidence>
<dbReference type="EMBL" id="UINC01015944">
    <property type="protein sequence ID" value="SVA66769.1"/>
    <property type="molecule type" value="Genomic_DNA"/>
</dbReference>
<dbReference type="InterPro" id="IPR050398">
    <property type="entry name" value="HssS/ArlS-like"/>
</dbReference>
<evidence type="ECO:0000256" key="1">
    <source>
        <dbReference type="ARBA" id="ARBA00000085"/>
    </source>
</evidence>
<feature type="transmembrane region" description="Helical" evidence="12">
    <location>
        <begin position="162"/>
        <end position="189"/>
    </location>
</feature>
<comment type="subcellular location">
    <subcellularLocation>
        <location evidence="2">Cell membrane</location>
        <topology evidence="2">Multi-pass membrane protein</topology>
    </subcellularLocation>
</comment>
<keyword evidence="4" id="KW-1003">Cell membrane</keyword>
<keyword evidence="12" id="KW-0812">Transmembrane</keyword>
<dbReference type="SUPFAM" id="SSF158472">
    <property type="entry name" value="HAMP domain-like"/>
    <property type="match status" value="1"/>
</dbReference>
<comment type="catalytic activity">
    <reaction evidence="1">
        <text>ATP + protein L-histidine = ADP + protein N-phospho-L-histidine.</text>
        <dbReference type="EC" id="2.7.13.3"/>
    </reaction>
</comment>
<dbReference type="CDD" id="cd06225">
    <property type="entry name" value="HAMP"/>
    <property type="match status" value="1"/>
</dbReference>
<evidence type="ECO:0000256" key="4">
    <source>
        <dbReference type="ARBA" id="ARBA00022475"/>
    </source>
</evidence>
<evidence type="ECO:0000256" key="2">
    <source>
        <dbReference type="ARBA" id="ARBA00004651"/>
    </source>
</evidence>
<name>A0A381XPU1_9ZZZZ</name>
<evidence type="ECO:0000256" key="10">
    <source>
        <dbReference type="ARBA" id="ARBA00023012"/>
    </source>
</evidence>
<dbReference type="SMART" id="SM00304">
    <property type="entry name" value="HAMP"/>
    <property type="match status" value="1"/>
</dbReference>
<reference evidence="14" key="1">
    <citation type="submission" date="2018-05" db="EMBL/GenBank/DDBJ databases">
        <authorList>
            <person name="Lanie J.A."/>
            <person name="Ng W.-L."/>
            <person name="Kazmierczak K.M."/>
            <person name="Andrzejewski T.M."/>
            <person name="Davidsen T.M."/>
            <person name="Wayne K.J."/>
            <person name="Tettelin H."/>
            <person name="Glass J.I."/>
            <person name="Rusch D."/>
            <person name="Podicherti R."/>
            <person name="Tsui H.-C.T."/>
            <person name="Winkler M.E."/>
        </authorList>
    </citation>
    <scope>NUCLEOTIDE SEQUENCE</scope>
</reference>
<dbReference type="GO" id="GO:0005886">
    <property type="term" value="C:plasma membrane"/>
    <property type="evidence" value="ECO:0007669"/>
    <property type="project" value="UniProtKB-SubCell"/>
</dbReference>
<feature type="domain" description="HAMP" evidence="13">
    <location>
        <begin position="190"/>
        <end position="237"/>
    </location>
</feature>
<keyword evidence="6" id="KW-0808">Transferase</keyword>
<organism evidence="14">
    <name type="scientific">marine metagenome</name>
    <dbReference type="NCBI Taxonomy" id="408172"/>
    <lineage>
        <taxon>unclassified sequences</taxon>
        <taxon>metagenomes</taxon>
        <taxon>ecological metagenomes</taxon>
    </lineage>
</organism>
<gene>
    <name evidence="14" type="ORF">METZ01_LOCUS119623</name>
</gene>
<dbReference type="PANTHER" id="PTHR45528:SF1">
    <property type="entry name" value="SENSOR HISTIDINE KINASE CPXA"/>
    <property type="match status" value="1"/>
</dbReference>
<sequence>MFHSLQWRIAFFYTLLIFSAMGIVSLFLFNYIQRSYLTQVYDHLERESMLISEFAAVNGLEASLHSLISGISNASARANYGQDYRIAIFDNVGNIITDTGSSIGNHWGTEYALQEVSIGQEYRGKVNSTDGEELFFVETIRIDGRSVGAVIVSVPSEKVEGYINLIVATVVISGVIVGGLSIALSIYIARRTSRSIAVLTMGAARIQGGDLSHRVRSHANGETSDLADAFNKMANTIAWTV</sequence>
<dbReference type="Gene3D" id="6.10.340.10">
    <property type="match status" value="1"/>
</dbReference>
<keyword evidence="11 12" id="KW-0472">Membrane</keyword>
<dbReference type="GO" id="GO:0000155">
    <property type="term" value="F:phosphorelay sensor kinase activity"/>
    <property type="evidence" value="ECO:0007669"/>
    <property type="project" value="TreeGrafter"/>
</dbReference>
<feature type="transmembrane region" description="Helical" evidence="12">
    <location>
        <begin position="12"/>
        <end position="32"/>
    </location>
</feature>
<dbReference type="EC" id="2.7.13.3" evidence="3"/>